<dbReference type="Pfam" id="PF13772">
    <property type="entry name" value="AIG2_2"/>
    <property type="match status" value="1"/>
</dbReference>
<keyword evidence="6" id="KW-1185">Reference proteome</keyword>
<evidence type="ECO:0000313" key="5">
    <source>
        <dbReference type="EMBL" id="CAB3372206.1"/>
    </source>
</evidence>
<dbReference type="AlphaFoldDB" id="A0A8S1D341"/>
<evidence type="ECO:0000256" key="4">
    <source>
        <dbReference type="PIRSR" id="PIRSR617939-2"/>
    </source>
</evidence>
<keyword evidence="2" id="KW-0456">Lyase</keyword>
<dbReference type="SUPFAM" id="SSF110857">
    <property type="entry name" value="Gamma-glutamyl cyclotransferase-like"/>
    <property type="match status" value="1"/>
</dbReference>
<name>A0A8S1D341_9INSE</name>
<comment type="caution">
    <text evidence="5">The sequence shown here is derived from an EMBL/GenBank/DDBJ whole genome shotgun (WGS) entry which is preliminary data.</text>
</comment>
<dbReference type="Gene3D" id="3.10.490.10">
    <property type="entry name" value="Gamma-glutamyl cyclotransferase-like"/>
    <property type="match status" value="1"/>
</dbReference>
<feature type="binding site" evidence="4">
    <location>
        <position position="199"/>
    </location>
    <ligand>
        <name>substrate</name>
    </ligand>
</feature>
<dbReference type="GO" id="GO:0003839">
    <property type="term" value="F:gamma-glutamylcyclotransferase activity"/>
    <property type="evidence" value="ECO:0007669"/>
    <property type="project" value="UniProtKB-EC"/>
</dbReference>
<dbReference type="Proteomes" id="UP000494165">
    <property type="component" value="Unassembled WGS sequence"/>
</dbReference>
<dbReference type="InterPro" id="IPR013024">
    <property type="entry name" value="GGCT-like"/>
</dbReference>
<organism evidence="5 6">
    <name type="scientific">Cloeon dipterum</name>
    <dbReference type="NCBI Taxonomy" id="197152"/>
    <lineage>
        <taxon>Eukaryota</taxon>
        <taxon>Metazoa</taxon>
        <taxon>Ecdysozoa</taxon>
        <taxon>Arthropoda</taxon>
        <taxon>Hexapoda</taxon>
        <taxon>Insecta</taxon>
        <taxon>Pterygota</taxon>
        <taxon>Palaeoptera</taxon>
        <taxon>Ephemeroptera</taxon>
        <taxon>Pisciforma</taxon>
        <taxon>Baetidae</taxon>
        <taxon>Cloeon</taxon>
    </lineage>
</organism>
<reference evidence="5 6" key="1">
    <citation type="submission" date="2020-04" db="EMBL/GenBank/DDBJ databases">
        <authorList>
            <person name="Alioto T."/>
            <person name="Alioto T."/>
            <person name="Gomez Garrido J."/>
        </authorList>
    </citation>
    <scope>NUCLEOTIDE SEQUENCE [LARGE SCALE GENOMIC DNA]</scope>
</reference>
<dbReference type="PANTHER" id="PTHR12935:SF0">
    <property type="entry name" value="GAMMA-GLUTAMYLCYCLOTRANSFERASE"/>
    <property type="match status" value="1"/>
</dbReference>
<proteinExistence type="predicted"/>
<sequence>MHIYMQTRVTEYTRPVGSKCKQKLLLAAHQHTSTAAQQVSGRMRPFSYLCMLLNILVMAEEVVAAKGKFLYFAYGSNLLDKRIHINNPSAVRKTHAKLEGYRLDFAGFSRRWGGAVATIEPQTNTHMWGAVWELGNEHIESLDRQEGVQDGVYSVLQVNVTSENGRSYKCRTYRYNTKAPITGGSYGDLPADRRPSPLYLETILRGANQSHLPESYVKLLSSIKSNGHNAGMTLDQLLQNLNLVNRKD</sequence>
<dbReference type="CDD" id="cd06661">
    <property type="entry name" value="GGCT_like"/>
    <property type="match status" value="1"/>
</dbReference>
<dbReference type="InterPro" id="IPR017939">
    <property type="entry name" value="G-Glutamylcylcotransferase"/>
</dbReference>
<dbReference type="EC" id="4.3.2.9" evidence="1"/>
<feature type="active site" description="Proton acceptor" evidence="3">
    <location>
        <position position="146"/>
    </location>
</feature>
<feature type="binding site" evidence="4">
    <location>
        <begin position="71"/>
        <end position="76"/>
    </location>
    <ligand>
        <name>substrate</name>
    </ligand>
</feature>
<dbReference type="OrthoDB" id="2924818at2759"/>
<protein>
    <recommendedName>
        <fullName evidence="1">gamma-glutamylcyclotransferase</fullName>
        <ecNumber evidence="1">4.3.2.9</ecNumber>
    </recommendedName>
</protein>
<dbReference type="EMBL" id="CADEPI010000070">
    <property type="protein sequence ID" value="CAB3372206.1"/>
    <property type="molecule type" value="Genomic_DNA"/>
</dbReference>
<evidence type="ECO:0000313" key="6">
    <source>
        <dbReference type="Proteomes" id="UP000494165"/>
    </source>
</evidence>
<accession>A0A8S1D341</accession>
<evidence type="ECO:0000256" key="1">
    <source>
        <dbReference type="ARBA" id="ARBA00012346"/>
    </source>
</evidence>
<dbReference type="InterPro" id="IPR036568">
    <property type="entry name" value="GGCT-like_sf"/>
</dbReference>
<evidence type="ECO:0000256" key="3">
    <source>
        <dbReference type="PIRSR" id="PIRSR617939-1"/>
    </source>
</evidence>
<gene>
    <name evidence="5" type="ORF">CLODIP_2_CD10917</name>
</gene>
<dbReference type="PANTHER" id="PTHR12935">
    <property type="entry name" value="GAMMA-GLUTAMYLCYCLOTRANSFERASE"/>
    <property type="match status" value="1"/>
</dbReference>
<evidence type="ECO:0000256" key="2">
    <source>
        <dbReference type="ARBA" id="ARBA00023239"/>
    </source>
</evidence>